<protein>
    <submittedName>
        <fullName evidence="2">Uncharacterized protein</fullName>
    </submittedName>
</protein>
<feature type="compositionally biased region" description="Pro residues" evidence="1">
    <location>
        <begin position="128"/>
        <end position="139"/>
    </location>
</feature>
<dbReference type="InParanoid" id="A0A1D3CU50"/>
<organism evidence="2 3">
    <name type="scientific">Cyclospora cayetanensis</name>
    <dbReference type="NCBI Taxonomy" id="88456"/>
    <lineage>
        <taxon>Eukaryota</taxon>
        <taxon>Sar</taxon>
        <taxon>Alveolata</taxon>
        <taxon>Apicomplexa</taxon>
        <taxon>Conoidasida</taxon>
        <taxon>Coccidia</taxon>
        <taxon>Eucoccidiorida</taxon>
        <taxon>Eimeriorina</taxon>
        <taxon>Eimeriidae</taxon>
        <taxon>Cyclospora</taxon>
    </lineage>
</organism>
<sequence length="139" mass="14380">MVMIRPSKASLPAPTAVGGSLRVVEERQRAGVSSLPLHGHHRGRICKPTSKRILSKTTPWRAPKRSVSRPRCPLKGGVAGGSDGGRPVGEAAGGPPLPSAKEGPLDAARPTGDELAFSQLRWKSPPADRGPPGGPPKGP</sequence>
<dbReference type="EMBL" id="JROU02001957">
    <property type="protein sequence ID" value="OEH74711.1"/>
    <property type="molecule type" value="Genomic_DNA"/>
</dbReference>
<comment type="caution">
    <text evidence="2">The sequence shown here is derived from an EMBL/GenBank/DDBJ whole genome shotgun (WGS) entry which is preliminary data.</text>
</comment>
<dbReference type="AlphaFoldDB" id="A0A1D3CU50"/>
<evidence type="ECO:0000256" key="1">
    <source>
        <dbReference type="SAM" id="MobiDB-lite"/>
    </source>
</evidence>
<feature type="region of interest" description="Disordered" evidence="1">
    <location>
        <begin position="50"/>
        <end position="139"/>
    </location>
</feature>
<name>A0A1D3CU50_9EIME</name>
<accession>A0A1D3CU50</accession>
<evidence type="ECO:0000313" key="2">
    <source>
        <dbReference type="EMBL" id="OEH74711.1"/>
    </source>
</evidence>
<reference evidence="2 3" key="1">
    <citation type="journal article" date="2016" name="BMC Genomics">
        <title>Comparative genomics reveals Cyclospora cayetanensis possesses coccidia-like metabolism and invasion components but unique surface antigens.</title>
        <authorList>
            <person name="Liu S."/>
            <person name="Wang L."/>
            <person name="Zheng H."/>
            <person name="Xu Z."/>
            <person name="Roellig D.M."/>
            <person name="Li N."/>
            <person name="Frace M.A."/>
            <person name="Tang K."/>
            <person name="Arrowood M.J."/>
            <person name="Moss D.M."/>
            <person name="Zhang L."/>
            <person name="Feng Y."/>
            <person name="Xiao L."/>
        </authorList>
    </citation>
    <scope>NUCLEOTIDE SEQUENCE [LARGE SCALE GENOMIC DNA]</scope>
    <source>
        <strain evidence="2 3">CHN_HEN01</strain>
    </source>
</reference>
<feature type="compositionally biased region" description="Gly residues" evidence="1">
    <location>
        <begin position="77"/>
        <end position="87"/>
    </location>
</feature>
<gene>
    <name evidence="2" type="ORF">cyc_04360</name>
</gene>
<dbReference type="Proteomes" id="UP000095192">
    <property type="component" value="Unassembled WGS sequence"/>
</dbReference>
<proteinExistence type="predicted"/>
<dbReference type="VEuPathDB" id="ToxoDB:cyc_04360"/>
<evidence type="ECO:0000313" key="3">
    <source>
        <dbReference type="Proteomes" id="UP000095192"/>
    </source>
</evidence>
<keyword evidence="3" id="KW-1185">Reference proteome</keyword>